<dbReference type="Proteomes" id="UP000692954">
    <property type="component" value="Unassembled WGS sequence"/>
</dbReference>
<comment type="caution">
    <text evidence="1">The sequence shown here is derived from an EMBL/GenBank/DDBJ whole genome shotgun (WGS) entry which is preliminary data.</text>
</comment>
<keyword evidence="2" id="KW-1185">Reference proteome</keyword>
<organism evidence="1 2">
    <name type="scientific">Paramecium sonneborni</name>
    <dbReference type="NCBI Taxonomy" id="65129"/>
    <lineage>
        <taxon>Eukaryota</taxon>
        <taxon>Sar</taxon>
        <taxon>Alveolata</taxon>
        <taxon>Ciliophora</taxon>
        <taxon>Intramacronucleata</taxon>
        <taxon>Oligohymenophorea</taxon>
        <taxon>Peniculida</taxon>
        <taxon>Parameciidae</taxon>
        <taxon>Paramecium</taxon>
    </lineage>
</organism>
<reference evidence="1" key="1">
    <citation type="submission" date="2021-01" db="EMBL/GenBank/DDBJ databases">
        <authorList>
            <consortium name="Genoscope - CEA"/>
            <person name="William W."/>
        </authorList>
    </citation>
    <scope>NUCLEOTIDE SEQUENCE</scope>
</reference>
<accession>A0A8S1R3B9</accession>
<gene>
    <name evidence="1" type="ORF">PSON_ATCC_30995.1.T1360158</name>
</gene>
<evidence type="ECO:0000313" key="1">
    <source>
        <dbReference type="EMBL" id="CAD8122169.1"/>
    </source>
</evidence>
<proteinExistence type="predicted"/>
<dbReference type="AlphaFoldDB" id="A0A8S1R3B9"/>
<name>A0A8S1R3B9_9CILI</name>
<protein>
    <submittedName>
        <fullName evidence="1">Uncharacterized protein</fullName>
    </submittedName>
</protein>
<dbReference type="EMBL" id="CAJJDN010000136">
    <property type="protein sequence ID" value="CAD8122169.1"/>
    <property type="molecule type" value="Genomic_DNA"/>
</dbReference>
<evidence type="ECO:0000313" key="2">
    <source>
        <dbReference type="Proteomes" id="UP000692954"/>
    </source>
</evidence>
<sequence>MFNINRALQFEAFQISAINSRKAAKPTQTELDSILLFEQFVIKTSYLNFKKNYLSKINYQKDLKFLEPGKSKDNTSIQSIIKFTQQIVEILYSQLIPECYYEVSRPCLQILKMNYQFFSTPETLEPKKEKFIRKNNFYLIIVQNKHKETLKLDNQLLNEEVIGNHLELQLRKFYFYFRMKLILS</sequence>
<dbReference type="OrthoDB" id="73997at2759"/>